<gene>
    <name evidence="2" type="ORF">SAMN05877753_11042</name>
</gene>
<reference evidence="2 3" key="1">
    <citation type="submission" date="2017-08" db="EMBL/GenBank/DDBJ databases">
        <authorList>
            <person name="de Groot N.N."/>
        </authorList>
    </citation>
    <scope>NUCLEOTIDE SEQUENCE [LARGE SCALE GENOMIC DNA]</scope>
    <source>
        <strain evidence="2 3">JC228</strain>
    </source>
</reference>
<dbReference type="Pfam" id="PF07872">
    <property type="entry name" value="DUF1659"/>
    <property type="match status" value="1"/>
</dbReference>
<dbReference type="OrthoDB" id="48766at2"/>
<protein>
    <submittedName>
        <fullName evidence="2">Uncharacterized protein DUF1659</fullName>
    </submittedName>
</protein>
<dbReference type="Proteomes" id="UP000219546">
    <property type="component" value="Unassembled WGS sequence"/>
</dbReference>
<dbReference type="InterPro" id="IPR012454">
    <property type="entry name" value="DUF1659"/>
</dbReference>
<name>A0A285D5V5_9BACI</name>
<sequence>MAVANLSESRIRLFYDHGLDQDGKQVLKSKSYNAVKESATADQILATAQAIASLSSVPLFSVERNDTTDITA</sequence>
<evidence type="ECO:0000313" key="2">
    <source>
        <dbReference type="EMBL" id="SNX74726.1"/>
    </source>
</evidence>
<evidence type="ECO:0000313" key="3">
    <source>
        <dbReference type="Proteomes" id="UP000219546"/>
    </source>
</evidence>
<proteinExistence type="predicted"/>
<dbReference type="EMBL" id="OAOP01000010">
    <property type="protein sequence ID" value="SNX74726.1"/>
    <property type="molecule type" value="Genomic_DNA"/>
</dbReference>
<dbReference type="RefSeq" id="WP_097160094.1">
    <property type="nucleotide sequence ID" value="NZ_JBEPMQ010000011.1"/>
</dbReference>
<evidence type="ECO:0000259" key="1">
    <source>
        <dbReference type="Pfam" id="PF07872"/>
    </source>
</evidence>
<dbReference type="AlphaFoldDB" id="A0A285D5V5"/>
<organism evidence="2 3">
    <name type="scientific">Bacillus oleivorans</name>
    <dbReference type="NCBI Taxonomy" id="1448271"/>
    <lineage>
        <taxon>Bacteria</taxon>
        <taxon>Bacillati</taxon>
        <taxon>Bacillota</taxon>
        <taxon>Bacilli</taxon>
        <taxon>Bacillales</taxon>
        <taxon>Bacillaceae</taxon>
        <taxon>Bacillus</taxon>
    </lineage>
</organism>
<keyword evidence="3" id="KW-1185">Reference proteome</keyword>
<accession>A0A285D5V5</accession>
<feature type="domain" description="DUF1659" evidence="1">
    <location>
        <begin position="2"/>
        <end position="71"/>
    </location>
</feature>